<dbReference type="EMBL" id="NEKC01000006">
    <property type="protein sequence ID" value="OTA29456.1"/>
    <property type="molecule type" value="Genomic_DNA"/>
</dbReference>
<dbReference type="AlphaFoldDB" id="A0A1Y2T2H8"/>
<accession>A0A1Y2T2H8</accession>
<protein>
    <submittedName>
        <fullName evidence="1">Uncharacterized protein</fullName>
    </submittedName>
</protein>
<proteinExistence type="predicted"/>
<dbReference type="RefSeq" id="WP_086106471.1">
    <property type="nucleotide sequence ID" value="NZ_NEKB01000002.1"/>
</dbReference>
<evidence type="ECO:0000313" key="2">
    <source>
        <dbReference type="Proteomes" id="UP000243540"/>
    </source>
</evidence>
<name>A0A1Y2T2H8_9BIFI</name>
<comment type="caution">
    <text evidence="1">The sequence shown here is derived from an EMBL/GenBank/DDBJ whole genome shotgun (WGS) entry which is preliminary data.</text>
</comment>
<dbReference type="STRING" id="1160091.B9T39_03650"/>
<evidence type="ECO:0000313" key="1">
    <source>
        <dbReference type="EMBL" id="OTA29456.1"/>
    </source>
</evidence>
<sequence length="61" mass="6835">MTSVTLDVDEDALTIMGVHFTSPQPFRAVWYAVSTNMIEGWKPTVADIIRLRDHAAEIGME</sequence>
<organism evidence="1 2">
    <name type="scientific">Alloscardovia macacae</name>
    <dbReference type="NCBI Taxonomy" id="1160091"/>
    <lineage>
        <taxon>Bacteria</taxon>
        <taxon>Bacillati</taxon>
        <taxon>Actinomycetota</taxon>
        <taxon>Actinomycetes</taxon>
        <taxon>Bifidobacteriales</taxon>
        <taxon>Bifidobacteriaceae</taxon>
        <taxon>Alloscardovia</taxon>
    </lineage>
</organism>
<gene>
    <name evidence="1" type="ORF">B9T39_03650</name>
</gene>
<dbReference type="OrthoDB" id="5195204at2"/>
<dbReference type="Proteomes" id="UP000243540">
    <property type="component" value="Unassembled WGS sequence"/>
</dbReference>
<reference evidence="1 2" key="1">
    <citation type="submission" date="2017-04" db="EMBL/GenBank/DDBJ databases">
        <title>Draft genome sequences of Alloscardovia macacae UMA81211 and UMA81212 isolated from the feces of a rhesus macaque (Macaca mulatta).</title>
        <authorList>
            <person name="Albert K."/>
            <person name="Sela D.A."/>
        </authorList>
    </citation>
    <scope>NUCLEOTIDE SEQUENCE [LARGE SCALE GENOMIC DNA]</scope>
    <source>
        <strain evidence="1 2">UMA81212</strain>
    </source>
</reference>